<dbReference type="PRINTS" id="PR01035">
    <property type="entry name" value="TCRTETA"/>
</dbReference>
<dbReference type="InterPro" id="IPR011701">
    <property type="entry name" value="MFS"/>
</dbReference>
<feature type="domain" description="Major facilitator superfamily (MFS) profile" evidence="8">
    <location>
        <begin position="1"/>
        <end position="372"/>
    </location>
</feature>
<accession>A0A6J6ZF14</accession>
<proteinExistence type="predicted"/>
<evidence type="ECO:0000256" key="5">
    <source>
        <dbReference type="ARBA" id="ARBA00022989"/>
    </source>
</evidence>
<dbReference type="Gene3D" id="1.20.1250.20">
    <property type="entry name" value="MFS general substrate transporter like domains"/>
    <property type="match status" value="1"/>
</dbReference>
<gene>
    <name evidence="10" type="ORF">UFOPK2656_02356</name>
    <name evidence="11" type="ORF">UFOPK3099_01341</name>
    <name evidence="12" type="ORF">UFOPK3267_01289</name>
    <name evidence="13" type="ORF">UFOPK3651_02975</name>
    <name evidence="14" type="ORF">UFOPK3931_01103</name>
    <name evidence="9" type="ORF">UFOPK4189_02329</name>
</gene>
<dbReference type="EMBL" id="CAFAAV010000092">
    <property type="protein sequence ID" value="CAB4820232.1"/>
    <property type="molecule type" value="Genomic_DNA"/>
</dbReference>
<dbReference type="InterPro" id="IPR020846">
    <property type="entry name" value="MFS_dom"/>
</dbReference>
<dbReference type="SUPFAM" id="SSF103473">
    <property type="entry name" value="MFS general substrate transporter"/>
    <property type="match status" value="1"/>
</dbReference>
<dbReference type="AlphaFoldDB" id="A0A6J6ZF14"/>
<dbReference type="EMBL" id="CAFBMT010000026">
    <property type="protein sequence ID" value="CAB4952894.1"/>
    <property type="molecule type" value="Genomic_DNA"/>
</dbReference>
<dbReference type="InterPro" id="IPR036259">
    <property type="entry name" value="MFS_trans_sf"/>
</dbReference>
<dbReference type="InterPro" id="IPR005829">
    <property type="entry name" value="Sugar_transporter_CS"/>
</dbReference>
<evidence type="ECO:0000313" key="13">
    <source>
        <dbReference type="EMBL" id="CAB4952894.1"/>
    </source>
</evidence>
<feature type="transmembrane region" description="Helical" evidence="7">
    <location>
        <begin position="344"/>
        <end position="367"/>
    </location>
</feature>
<keyword evidence="5 7" id="KW-1133">Transmembrane helix</keyword>
<feature type="transmembrane region" description="Helical" evidence="7">
    <location>
        <begin position="151"/>
        <end position="171"/>
    </location>
</feature>
<evidence type="ECO:0000259" key="8">
    <source>
        <dbReference type="PROSITE" id="PS50850"/>
    </source>
</evidence>
<keyword evidence="6 7" id="KW-0472">Membrane</keyword>
<dbReference type="EMBL" id="CAEZYF010000016">
    <property type="protein sequence ID" value="CAB4734257.1"/>
    <property type="molecule type" value="Genomic_DNA"/>
</dbReference>
<name>A0A6J6ZF14_9ZZZZ</name>
<dbReference type="EMBL" id="CAFBIY010000062">
    <property type="protein sequence ID" value="CAB4850729.1"/>
    <property type="molecule type" value="Genomic_DNA"/>
</dbReference>
<evidence type="ECO:0000256" key="1">
    <source>
        <dbReference type="ARBA" id="ARBA00004651"/>
    </source>
</evidence>
<keyword evidence="3" id="KW-1003">Cell membrane</keyword>
<organism evidence="11">
    <name type="scientific">freshwater metagenome</name>
    <dbReference type="NCBI Taxonomy" id="449393"/>
    <lineage>
        <taxon>unclassified sequences</taxon>
        <taxon>metagenomes</taxon>
        <taxon>ecological metagenomes</taxon>
    </lineage>
</organism>
<sequence>MTIWFTVALDLVGFGIVVPILGVYAKRYGASGYAVGWMFATFSLAQLVAAPLLGRLSDRIGRKPVIIISLLGTAVGSFVTGAAGALWVLFLGRAIDGASGASLSVAQAAVADMATPEQRPKLVGMLGAAFGIGFVFGPAIGGLAALGGPHVPFYVAAALATVNAVAAMIRLPETRVSHTPRTKGPKAPRLPIMRRLAIIGFLGTFAFTAFEATFSLFGSVRFSLTEGSSAGVFLGIGLVLVAVQGGGFGRLAAKVPAGRLYPMALVLVVIGLAVVGASKSWALLIIGLLVLSVGQGVASPSLTEMVNHAAPPERRGEAMGYQQSSYAVGRVLGPPLAGSAFDRIGVWSPMVAGAAVTAMALCLVLVWGMHRSATSVPPVHVNPDAA</sequence>
<dbReference type="PANTHER" id="PTHR23517:SF3">
    <property type="entry name" value="INTEGRAL MEMBRANE TRANSPORT PROTEIN"/>
    <property type="match status" value="1"/>
</dbReference>
<dbReference type="Pfam" id="PF07690">
    <property type="entry name" value="MFS_1"/>
    <property type="match status" value="1"/>
</dbReference>
<comment type="subcellular location">
    <subcellularLocation>
        <location evidence="1">Cell membrane</location>
        <topology evidence="1">Multi-pass membrane protein</topology>
    </subcellularLocation>
</comment>
<evidence type="ECO:0000256" key="2">
    <source>
        <dbReference type="ARBA" id="ARBA00022448"/>
    </source>
</evidence>
<feature type="transmembrane region" description="Helical" evidence="7">
    <location>
        <begin position="7"/>
        <end position="25"/>
    </location>
</feature>
<dbReference type="GO" id="GO:0005886">
    <property type="term" value="C:plasma membrane"/>
    <property type="evidence" value="ECO:0007669"/>
    <property type="project" value="UniProtKB-SubCell"/>
</dbReference>
<dbReference type="CDD" id="cd17330">
    <property type="entry name" value="MFS_SLC46_TetA_like"/>
    <property type="match status" value="1"/>
</dbReference>
<feature type="transmembrane region" description="Helical" evidence="7">
    <location>
        <begin position="192"/>
        <end position="210"/>
    </location>
</feature>
<dbReference type="EMBL" id="CAFBOL010000022">
    <property type="protein sequence ID" value="CAB4985485.1"/>
    <property type="molecule type" value="Genomic_DNA"/>
</dbReference>
<dbReference type="PROSITE" id="PS00216">
    <property type="entry name" value="SUGAR_TRANSPORT_1"/>
    <property type="match status" value="1"/>
</dbReference>
<dbReference type="InterPro" id="IPR001958">
    <property type="entry name" value="Tet-R_TetA/multi-R_MdtG-like"/>
</dbReference>
<evidence type="ECO:0000313" key="12">
    <source>
        <dbReference type="EMBL" id="CAB4850729.1"/>
    </source>
</evidence>
<feature type="transmembrane region" description="Helical" evidence="7">
    <location>
        <begin position="230"/>
        <end position="253"/>
    </location>
</feature>
<evidence type="ECO:0000256" key="6">
    <source>
        <dbReference type="ARBA" id="ARBA00023136"/>
    </source>
</evidence>
<reference evidence="11" key="1">
    <citation type="submission" date="2020-05" db="EMBL/GenBank/DDBJ databases">
        <authorList>
            <person name="Chiriac C."/>
            <person name="Salcher M."/>
            <person name="Ghai R."/>
            <person name="Kavagutti S V."/>
        </authorList>
    </citation>
    <scope>NUCLEOTIDE SEQUENCE</scope>
</reference>
<evidence type="ECO:0000256" key="7">
    <source>
        <dbReference type="SAM" id="Phobius"/>
    </source>
</evidence>
<dbReference type="GO" id="GO:0022857">
    <property type="term" value="F:transmembrane transporter activity"/>
    <property type="evidence" value="ECO:0007669"/>
    <property type="project" value="InterPro"/>
</dbReference>
<protein>
    <submittedName>
        <fullName evidence="11">Unannotated protein</fullName>
    </submittedName>
</protein>
<dbReference type="EMBL" id="CAESGF010000015">
    <property type="protein sequence ID" value="CAB4364570.1"/>
    <property type="molecule type" value="Genomic_DNA"/>
</dbReference>
<evidence type="ECO:0000313" key="10">
    <source>
        <dbReference type="EMBL" id="CAB4734257.1"/>
    </source>
</evidence>
<dbReference type="InterPro" id="IPR050171">
    <property type="entry name" value="MFS_Transporters"/>
</dbReference>
<keyword evidence="2" id="KW-0813">Transport</keyword>
<evidence type="ECO:0000313" key="14">
    <source>
        <dbReference type="EMBL" id="CAB4985485.1"/>
    </source>
</evidence>
<evidence type="ECO:0000313" key="11">
    <source>
        <dbReference type="EMBL" id="CAB4820232.1"/>
    </source>
</evidence>
<evidence type="ECO:0000256" key="4">
    <source>
        <dbReference type="ARBA" id="ARBA00022692"/>
    </source>
</evidence>
<evidence type="ECO:0000256" key="3">
    <source>
        <dbReference type="ARBA" id="ARBA00022475"/>
    </source>
</evidence>
<evidence type="ECO:0000313" key="9">
    <source>
        <dbReference type="EMBL" id="CAB4364570.1"/>
    </source>
</evidence>
<dbReference type="PROSITE" id="PS50850">
    <property type="entry name" value="MFS"/>
    <property type="match status" value="1"/>
</dbReference>
<feature type="transmembrane region" description="Helical" evidence="7">
    <location>
        <begin position="122"/>
        <end position="145"/>
    </location>
</feature>
<feature type="transmembrane region" description="Helical" evidence="7">
    <location>
        <begin position="65"/>
        <end position="91"/>
    </location>
</feature>
<feature type="transmembrane region" description="Helical" evidence="7">
    <location>
        <begin position="265"/>
        <end position="291"/>
    </location>
</feature>
<feature type="transmembrane region" description="Helical" evidence="7">
    <location>
        <begin position="31"/>
        <end position="53"/>
    </location>
</feature>
<dbReference type="PANTHER" id="PTHR23517">
    <property type="entry name" value="RESISTANCE PROTEIN MDTM, PUTATIVE-RELATED-RELATED"/>
    <property type="match status" value="1"/>
</dbReference>
<keyword evidence="4 7" id="KW-0812">Transmembrane</keyword>